<dbReference type="Gene3D" id="3.40.190.10">
    <property type="entry name" value="Periplasmic binding protein-like II"/>
    <property type="match status" value="1"/>
</dbReference>
<accession>A0A553IJC3</accession>
<feature type="chain" id="PRO_5021752152" evidence="5">
    <location>
        <begin position="19"/>
        <end position="523"/>
    </location>
</feature>
<dbReference type="Pfam" id="PF01547">
    <property type="entry name" value="SBP_bac_1"/>
    <property type="match status" value="1"/>
</dbReference>
<dbReference type="Pfam" id="PF16403">
    <property type="entry name" value="Bact_surface_Ig-like"/>
    <property type="match status" value="1"/>
</dbReference>
<dbReference type="InterPro" id="IPR013783">
    <property type="entry name" value="Ig-like_fold"/>
</dbReference>
<evidence type="ECO:0000256" key="4">
    <source>
        <dbReference type="ARBA" id="ARBA00022729"/>
    </source>
</evidence>
<dbReference type="GO" id="GO:0030313">
    <property type="term" value="C:cell envelope"/>
    <property type="evidence" value="ECO:0007669"/>
    <property type="project" value="UniProtKB-SubCell"/>
</dbReference>
<dbReference type="Gene3D" id="2.60.40.10">
    <property type="entry name" value="Immunoglobulins"/>
    <property type="match status" value="1"/>
</dbReference>
<gene>
    <name evidence="7" type="ORF">FNV44_04315</name>
</gene>
<dbReference type="InterPro" id="IPR006059">
    <property type="entry name" value="SBP"/>
</dbReference>
<dbReference type="SUPFAM" id="SSF53850">
    <property type="entry name" value="Periplasmic binding protein-like II"/>
    <property type="match status" value="1"/>
</dbReference>
<dbReference type="Proteomes" id="UP000315938">
    <property type="component" value="Unassembled WGS sequence"/>
</dbReference>
<protein>
    <submittedName>
        <fullName evidence="7">Extracellular solute-binding protein</fullName>
    </submittedName>
</protein>
<dbReference type="PANTHER" id="PTHR43649">
    <property type="entry name" value="ARABINOSE-BINDING PROTEIN-RELATED"/>
    <property type="match status" value="1"/>
</dbReference>
<organism evidence="7 8">
    <name type="scientific">Acholeplasma laidlawii</name>
    <dbReference type="NCBI Taxonomy" id="2148"/>
    <lineage>
        <taxon>Bacteria</taxon>
        <taxon>Bacillati</taxon>
        <taxon>Mycoplasmatota</taxon>
        <taxon>Mollicutes</taxon>
        <taxon>Acholeplasmatales</taxon>
        <taxon>Acholeplasmataceae</taxon>
        <taxon>Acholeplasma</taxon>
    </lineage>
</organism>
<dbReference type="InterPro" id="IPR050490">
    <property type="entry name" value="Bact_solute-bd_prot1"/>
</dbReference>
<dbReference type="PANTHER" id="PTHR43649:SF31">
    <property type="entry name" value="SN-GLYCEROL-3-PHOSPHATE-BINDING PERIPLASMIC PROTEIN UGPB"/>
    <property type="match status" value="1"/>
</dbReference>
<keyword evidence="3" id="KW-0813">Transport</keyword>
<evidence type="ECO:0000313" key="8">
    <source>
        <dbReference type="Proteomes" id="UP000315938"/>
    </source>
</evidence>
<sequence>MKKIFSVLLLLVAMFALVACDNTEGNGNDKNSATITGAADVTINVGDEFDPMNNVKAEDTVDGNITTRIQVSGTVLTNTAGTYTLTYTVEGSDGKVTTVKRVVTVVQNHTTPPTEIVIMHGAPYEVDPFDAAYSGREQQARQNKQREVESRLNVKVVYKAYPAAAAWGPDRINEIIKASVAGAPLADILWTTSDWTAQLANANAIVPVDKYLESTGANITEEAQQLGRFKSQFYAFSVNKPTVDVGLYFNIELVNDLGIENPAELYNNGEWTWSKFEAWSDAAKAALTSIGPDYKVLGGVRAVYAENMIPLNGGSLINALSGRVAFHQTAALETYSFLHGLYNKGLFEGSGTYDSGSPLWQSGKVVMHPGSFWFLNAENRWKNLAFDLGFVPYPSSDTYTGNYVSPIGGVAVYTLSSGLTPAKEALAFQVWNEIQMWKTDTEFSDEFYATLVQRFNDEASIYAYLSIFDKTTLDLTGALGISRFAANGWYGAANLAIANGDARGEMDKIRPAYEDALASYLGQ</sequence>
<keyword evidence="4 5" id="KW-0732">Signal</keyword>
<comment type="similarity">
    <text evidence="2">Belongs to the bacterial solute-binding protein 1 family.</text>
</comment>
<feature type="signal peptide" evidence="5">
    <location>
        <begin position="1"/>
        <end position="18"/>
    </location>
</feature>
<comment type="caution">
    <text evidence="7">The sequence shown here is derived from an EMBL/GenBank/DDBJ whole genome shotgun (WGS) entry which is preliminary data.</text>
</comment>
<comment type="subcellular location">
    <subcellularLocation>
        <location evidence="1">Cell envelope</location>
    </subcellularLocation>
</comment>
<dbReference type="EMBL" id="VKID01000001">
    <property type="protein sequence ID" value="TRY00278.1"/>
    <property type="molecule type" value="Genomic_DNA"/>
</dbReference>
<evidence type="ECO:0000313" key="7">
    <source>
        <dbReference type="EMBL" id="TRY00278.1"/>
    </source>
</evidence>
<dbReference type="AlphaFoldDB" id="A0A553IJC3"/>
<evidence type="ECO:0000259" key="6">
    <source>
        <dbReference type="Pfam" id="PF16403"/>
    </source>
</evidence>
<evidence type="ECO:0000256" key="5">
    <source>
        <dbReference type="SAM" id="SignalP"/>
    </source>
</evidence>
<name>A0A553IJC3_ACHLA</name>
<evidence type="ECO:0000256" key="1">
    <source>
        <dbReference type="ARBA" id="ARBA00004196"/>
    </source>
</evidence>
<reference evidence="7 8" key="1">
    <citation type="submission" date="2019-07" db="EMBL/GenBank/DDBJ databases">
        <title>Genome sequence of Acholeplasma laidlawii strain with increased resistance to erythromycin.</title>
        <authorList>
            <person name="Medvedeva E.S."/>
            <person name="Baranova N.B."/>
            <person name="Siniagina M.N."/>
            <person name="Mouzykantov A."/>
            <person name="Chernova O.A."/>
            <person name="Chernov V.M."/>
        </authorList>
    </citation>
    <scope>NUCLEOTIDE SEQUENCE [LARGE SCALE GENOMIC DNA]</scope>
    <source>
        <strain evidence="7 8">PG8REry</strain>
    </source>
</reference>
<proteinExistence type="inferred from homology"/>
<feature type="domain" description="Pesticidal crystal protein Cry22Aa Ig-like" evidence="6">
    <location>
        <begin position="34"/>
        <end position="105"/>
    </location>
</feature>
<dbReference type="InterPro" id="IPR032179">
    <property type="entry name" value="Cry22Aa_Ig-like"/>
</dbReference>
<evidence type="ECO:0000256" key="2">
    <source>
        <dbReference type="ARBA" id="ARBA00008520"/>
    </source>
</evidence>
<dbReference type="PROSITE" id="PS51257">
    <property type="entry name" value="PROKAR_LIPOPROTEIN"/>
    <property type="match status" value="1"/>
</dbReference>
<dbReference type="RefSeq" id="WP_143215696.1">
    <property type="nucleotide sequence ID" value="NZ_JACAOE010000001.1"/>
</dbReference>
<evidence type="ECO:0000256" key="3">
    <source>
        <dbReference type="ARBA" id="ARBA00022448"/>
    </source>
</evidence>